<dbReference type="Proteomes" id="UP000053558">
    <property type="component" value="Unassembled WGS sequence"/>
</dbReference>
<feature type="transmembrane region" description="Helical" evidence="1">
    <location>
        <begin position="136"/>
        <end position="154"/>
    </location>
</feature>
<protein>
    <submittedName>
        <fullName evidence="2">Uncharacterized protein</fullName>
    </submittedName>
</protein>
<feature type="non-terminal residue" evidence="2">
    <location>
        <position position="187"/>
    </location>
</feature>
<feature type="transmembrane region" description="Helical" evidence="1">
    <location>
        <begin position="6"/>
        <end position="25"/>
    </location>
</feature>
<keyword evidence="1" id="KW-1133">Transmembrane helix</keyword>
<reference evidence="3" key="1">
    <citation type="journal article" date="2012" name="Science">
        <title>The Paleozoic origin of enzymatic lignin decomposition reconstructed from 31 fungal genomes.</title>
        <authorList>
            <person name="Floudas D."/>
            <person name="Binder M."/>
            <person name="Riley R."/>
            <person name="Barry K."/>
            <person name="Blanchette R.A."/>
            <person name="Henrissat B."/>
            <person name="Martinez A.T."/>
            <person name="Otillar R."/>
            <person name="Spatafora J.W."/>
            <person name="Yadav J.S."/>
            <person name="Aerts A."/>
            <person name="Benoit I."/>
            <person name="Boyd A."/>
            <person name="Carlson A."/>
            <person name="Copeland A."/>
            <person name="Coutinho P.M."/>
            <person name="de Vries R.P."/>
            <person name="Ferreira P."/>
            <person name="Findley K."/>
            <person name="Foster B."/>
            <person name="Gaskell J."/>
            <person name="Glotzer D."/>
            <person name="Gorecki P."/>
            <person name="Heitman J."/>
            <person name="Hesse C."/>
            <person name="Hori C."/>
            <person name="Igarashi K."/>
            <person name="Jurgens J.A."/>
            <person name="Kallen N."/>
            <person name="Kersten P."/>
            <person name="Kohler A."/>
            <person name="Kuees U."/>
            <person name="Kumar T.K.A."/>
            <person name="Kuo A."/>
            <person name="LaButti K."/>
            <person name="Larrondo L.F."/>
            <person name="Lindquist E."/>
            <person name="Ling A."/>
            <person name="Lombard V."/>
            <person name="Lucas S."/>
            <person name="Lundell T."/>
            <person name="Martin R."/>
            <person name="McLaughlin D.J."/>
            <person name="Morgenstern I."/>
            <person name="Morin E."/>
            <person name="Murat C."/>
            <person name="Nagy L.G."/>
            <person name="Nolan M."/>
            <person name="Ohm R.A."/>
            <person name="Patyshakuliyeva A."/>
            <person name="Rokas A."/>
            <person name="Ruiz-Duenas F.J."/>
            <person name="Sabat G."/>
            <person name="Salamov A."/>
            <person name="Samejima M."/>
            <person name="Schmutz J."/>
            <person name="Slot J.C."/>
            <person name="St John F."/>
            <person name="Stenlid J."/>
            <person name="Sun H."/>
            <person name="Sun S."/>
            <person name="Syed K."/>
            <person name="Tsang A."/>
            <person name="Wiebenga A."/>
            <person name="Young D."/>
            <person name="Pisabarro A."/>
            <person name="Eastwood D.C."/>
            <person name="Martin F."/>
            <person name="Cullen D."/>
            <person name="Grigoriev I.V."/>
            <person name="Hibbett D.S."/>
        </authorList>
    </citation>
    <scope>NUCLEOTIDE SEQUENCE [LARGE SCALE GENOMIC DNA]</scope>
    <source>
        <strain evidence="3">RWD-64-598 SS2</strain>
    </source>
</reference>
<dbReference type="EMBL" id="JH711579">
    <property type="protein sequence ID" value="EIW80231.1"/>
    <property type="molecule type" value="Genomic_DNA"/>
</dbReference>
<name>A0A5M3MNM6_CONPW</name>
<dbReference type="OrthoDB" id="9451547at2759"/>
<proteinExistence type="predicted"/>
<keyword evidence="1" id="KW-0472">Membrane</keyword>
<feature type="transmembrane region" description="Helical" evidence="1">
    <location>
        <begin position="161"/>
        <end position="181"/>
    </location>
</feature>
<comment type="caution">
    <text evidence="2">The sequence shown here is derived from an EMBL/GenBank/DDBJ whole genome shotgun (WGS) entry which is preliminary data.</text>
</comment>
<dbReference type="GeneID" id="19206502"/>
<sequence length="187" mass="21499">LEHYTLWNIISSSGLTIIACVYTAIHPNVPSPYEPWYLVSFHRLVTIVFGLISPELVAIWAMRQWTSSYFFSEQMRCYFANMGGFMVYYKDEPWSTTTPRNLLRQIHAGILDMPRITVEEIDDCSKALEGDLLSKGLVIVQVGWFIITASRYILGLAISQLEIGTFAFAVLFFRVCIFWLVKPLDVR</sequence>
<dbReference type="KEGG" id="cput:CONPUDRAFT_19119"/>
<dbReference type="RefSeq" id="XP_007768949.1">
    <property type="nucleotide sequence ID" value="XM_007770759.1"/>
</dbReference>
<accession>A0A5M3MNM6</accession>
<dbReference type="PANTHER" id="PTHR35043">
    <property type="entry name" value="TRANSCRIPTION FACTOR DOMAIN-CONTAINING PROTEIN"/>
    <property type="match status" value="1"/>
</dbReference>
<feature type="transmembrane region" description="Helical" evidence="1">
    <location>
        <begin position="37"/>
        <end position="62"/>
    </location>
</feature>
<evidence type="ECO:0000313" key="3">
    <source>
        <dbReference type="Proteomes" id="UP000053558"/>
    </source>
</evidence>
<feature type="non-terminal residue" evidence="2">
    <location>
        <position position="1"/>
    </location>
</feature>
<dbReference type="PANTHER" id="PTHR35043:SF7">
    <property type="entry name" value="TRANSCRIPTION FACTOR DOMAIN-CONTAINING PROTEIN"/>
    <property type="match status" value="1"/>
</dbReference>
<dbReference type="OMA" id="AYCDETE"/>
<keyword evidence="1" id="KW-0812">Transmembrane</keyword>
<dbReference type="AlphaFoldDB" id="A0A5M3MNM6"/>
<evidence type="ECO:0000256" key="1">
    <source>
        <dbReference type="SAM" id="Phobius"/>
    </source>
</evidence>
<evidence type="ECO:0000313" key="2">
    <source>
        <dbReference type="EMBL" id="EIW80231.1"/>
    </source>
</evidence>
<keyword evidence="3" id="KW-1185">Reference proteome</keyword>
<gene>
    <name evidence="2" type="ORF">CONPUDRAFT_19119</name>
</gene>
<organism evidence="2 3">
    <name type="scientific">Coniophora puteana (strain RWD-64-598)</name>
    <name type="common">Brown rot fungus</name>
    <dbReference type="NCBI Taxonomy" id="741705"/>
    <lineage>
        <taxon>Eukaryota</taxon>
        <taxon>Fungi</taxon>
        <taxon>Dikarya</taxon>
        <taxon>Basidiomycota</taxon>
        <taxon>Agaricomycotina</taxon>
        <taxon>Agaricomycetes</taxon>
        <taxon>Agaricomycetidae</taxon>
        <taxon>Boletales</taxon>
        <taxon>Coniophorineae</taxon>
        <taxon>Coniophoraceae</taxon>
        <taxon>Coniophora</taxon>
    </lineage>
</organism>